<feature type="region of interest" description="Disordered" evidence="1">
    <location>
        <begin position="44"/>
        <end position="72"/>
    </location>
</feature>
<evidence type="ECO:0000256" key="1">
    <source>
        <dbReference type="SAM" id="MobiDB-lite"/>
    </source>
</evidence>
<evidence type="ECO:0000313" key="2">
    <source>
        <dbReference type="EMBL" id="GAA3710132.1"/>
    </source>
</evidence>
<dbReference type="EMBL" id="BAABDC010000004">
    <property type="protein sequence ID" value="GAA3710132.1"/>
    <property type="molecule type" value="Genomic_DNA"/>
</dbReference>
<gene>
    <name evidence="2" type="ORF">GCM10022399_28740</name>
</gene>
<feature type="compositionally biased region" description="Polar residues" evidence="1">
    <location>
        <begin position="62"/>
        <end position="72"/>
    </location>
</feature>
<sequence length="72" mass="7568">MVTAGDARDGNPLHETSAPNADPNVPTVAARIFDASHLASQRDWSHLTFGPSPRTPAPSGFTHEQATHGPTP</sequence>
<accession>A0ABP7DX10</accession>
<protein>
    <submittedName>
        <fullName evidence="2">Uncharacterized protein</fullName>
    </submittedName>
</protein>
<reference evidence="3" key="1">
    <citation type="journal article" date="2019" name="Int. J. Syst. Evol. Microbiol.">
        <title>The Global Catalogue of Microorganisms (GCM) 10K type strain sequencing project: providing services to taxonomists for standard genome sequencing and annotation.</title>
        <authorList>
            <consortium name="The Broad Institute Genomics Platform"/>
            <consortium name="The Broad Institute Genome Sequencing Center for Infectious Disease"/>
            <person name="Wu L."/>
            <person name="Ma J."/>
        </authorList>
    </citation>
    <scope>NUCLEOTIDE SEQUENCE [LARGE SCALE GENOMIC DNA]</scope>
    <source>
        <strain evidence="3">JCM 17125</strain>
    </source>
</reference>
<organism evidence="2 3">
    <name type="scientific">Terrabacter ginsenosidimutans</name>
    <dbReference type="NCBI Taxonomy" id="490575"/>
    <lineage>
        <taxon>Bacteria</taxon>
        <taxon>Bacillati</taxon>
        <taxon>Actinomycetota</taxon>
        <taxon>Actinomycetes</taxon>
        <taxon>Micrococcales</taxon>
        <taxon>Intrasporangiaceae</taxon>
        <taxon>Terrabacter</taxon>
    </lineage>
</organism>
<evidence type="ECO:0000313" key="3">
    <source>
        <dbReference type="Proteomes" id="UP001501468"/>
    </source>
</evidence>
<proteinExistence type="predicted"/>
<dbReference type="Proteomes" id="UP001501468">
    <property type="component" value="Unassembled WGS sequence"/>
</dbReference>
<keyword evidence="3" id="KW-1185">Reference proteome</keyword>
<comment type="caution">
    <text evidence="2">The sequence shown here is derived from an EMBL/GenBank/DDBJ whole genome shotgun (WGS) entry which is preliminary data.</text>
</comment>
<name>A0ABP7DX10_9MICO</name>
<feature type="region of interest" description="Disordered" evidence="1">
    <location>
        <begin position="1"/>
        <end position="26"/>
    </location>
</feature>
<feature type="compositionally biased region" description="Basic and acidic residues" evidence="1">
    <location>
        <begin position="1"/>
        <end position="12"/>
    </location>
</feature>